<dbReference type="EMBL" id="JACHHP010000007">
    <property type="protein sequence ID" value="MBB5209568.1"/>
    <property type="molecule type" value="Genomic_DNA"/>
</dbReference>
<sequence>MQGDRPVLGGWRDTQGAGARDFLVTRLQP</sequence>
<dbReference type="Proteomes" id="UP000521199">
    <property type="component" value="Unassembled WGS sequence"/>
</dbReference>
<gene>
    <name evidence="2" type="ORF">HNQ52_003140</name>
</gene>
<dbReference type="AlphaFoldDB" id="A0A7W8DBB5"/>
<evidence type="ECO:0000313" key="3">
    <source>
        <dbReference type="Proteomes" id="UP000521199"/>
    </source>
</evidence>
<accession>A0A7W8DBB5</accession>
<proteinExistence type="predicted"/>
<name>A0A7W8DBB5_9GAMM</name>
<evidence type="ECO:0000313" key="2">
    <source>
        <dbReference type="EMBL" id="MBB5209568.1"/>
    </source>
</evidence>
<reference evidence="2 3" key="1">
    <citation type="submission" date="2020-08" db="EMBL/GenBank/DDBJ databases">
        <title>Genomic Encyclopedia of Type Strains, Phase IV (KMG-IV): sequencing the most valuable type-strain genomes for metagenomic binning, comparative biology and taxonomic classification.</title>
        <authorList>
            <person name="Goeker M."/>
        </authorList>
    </citation>
    <scope>NUCLEOTIDE SEQUENCE [LARGE SCALE GENOMIC DNA]</scope>
    <source>
        <strain evidence="2 3">DSM 24163</strain>
    </source>
</reference>
<evidence type="ECO:0000256" key="1">
    <source>
        <dbReference type="SAM" id="MobiDB-lite"/>
    </source>
</evidence>
<protein>
    <submittedName>
        <fullName evidence="2">Uncharacterized protein</fullName>
    </submittedName>
</protein>
<comment type="caution">
    <text evidence="2">The sequence shown here is derived from an EMBL/GenBank/DDBJ whole genome shotgun (WGS) entry which is preliminary data.</text>
</comment>
<organism evidence="2 3">
    <name type="scientific">Chiayiivirga flava</name>
    <dbReference type="NCBI Taxonomy" id="659595"/>
    <lineage>
        <taxon>Bacteria</taxon>
        <taxon>Pseudomonadati</taxon>
        <taxon>Pseudomonadota</taxon>
        <taxon>Gammaproteobacteria</taxon>
        <taxon>Lysobacterales</taxon>
        <taxon>Lysobacteraceae</taxon>
        <taxon>Chiayiivirga</taxon>
    </lineage>
</organism>
<feature type="region of interest" description="Disordered" evidence="1">
    <location>
        <begin position="1"/>
        <end position="21"/>
    </location>
</feature>
<keyword evidence="3" id="KW-1185">Reference proteome</keyword>